<dbReference type="EMBL" id="JABWCS010000176">
    <property type="protein sequence ID" value="NUU59067.1"/>
    <property type="molecule type" value="Genomic_DNA"/>
</dbReference>
<evidence type="ECO:0000256" key="1">
    <source>
        <dbReference type="ARBA" id="ARBA00006153"/>
    </source>
</evidence>
<evidence type="ECO:0000256" key="2">
    <source>
        <dbReference type="ARBA" id="ARBA00022801"/>
    </source>
</evidence>
<feature type="domain" description="Peptidase M20 dimerisation" evidence="4">
    <location>
        <begin position="215"/>
        <end position="311"/>
    </location>
</feature>
<gene>
    <name evidence="5" type="ORF">HPT30_01545</name>
</gene>
<dbReference type="NCBIfam" id="NF006771">
    <property type="entry name" value="PRK09290.1-5"/>
    <property type="match status" value="1"/>
</dbReference>
<dbReference type="PANTHER" id="PTHR32494:SF5">
    <property type="entry name" value="ALLANTOATE AMIDOHYDROLASE"/>
    <property type="match status" value="1"/>
</dbReference>
<dbReference type="NCBIfam" id="TIGR01879">
    <property type="entry name" value="hydantase"/>
    <property type="match status" value="1"/>
</dbReference>
<keyword evidence="6" id="KW-1185">Reference proteome</keyword>
<dbReference type="PANTHER" id="PTHR32494">
    <property type="entry name" value="ALLANTOATE DEIMINASE-RELATED"/>
    <property type="match status" value="1"/>
</dbReference>
<evidence type="ECO:0000259" key="4">
    <source>
        <dbReference type="Pfam" id="PF07687"/>
    </source>
</evidence>
<evidence type="ECO:0000256" key="3">
    <source>
        <dbReference type="PIRSR" id="PIRSR001235-1"/>
    </source>
</evidence>
<dbReference type="RefSeq" id="WP_175369778.1">
    <property type="nucleotide sequence ID" value="NZ_JABWCS010000176.1"/>
</dbReference>
<feature type="binding site" evidence="3">
    <location>
        <position position="97"/>
    </location>
    <ligand>
        <name>Zn(2+)</name>
        <dbReference type="ChEBI" id="CHEBI:29105"/>
        <label>1</label>
    </ligand>
</feature>
<comment type="caution">
    <text evidence="5">The sequence shown here is derived from an EMBL/GenBank/DDBJ whole genome shotgun (WGS) entry which is preliminary data.</text>
</comment>
<dbReference type="InterPro" id="IPR036264">
    <property type="entry name" value="Bact_exopeptidase_dim_dom"/>
</dbReference>
<dbReference type="InterPro" id="IPR011650">
    <property type="entry name" value="Peptidase_M20_dimer"/>
</dbReference>
<feature type="binding site" evidence="3">
    <location>
        <position position="86"/>
    </location>
    <ligand>
        <name>Zn(2+)</name>
        <dbReference type="ChEBI" id="CHEBI:29105"/>
        <label>1</label>
    </ligand>
</feature>
<dbReference type="Gene3D" id="3.40.630.10">
    <property type="entry name" value="Zn peptidases"/>
    <property type="match status" value="1"/>
</dbReference>
<keyword evidence="2 5" id="KW-0378">Hydrolase</keyword>
<name>A0A850EI57_9BACL</name>
<evidence type="ECO:0000313" key="6">
    <source>
        <dbReference type="Proteomes" id="UP000564806"/>
    </source>
</evidence>
<dbReference type="Pfam" id="PF07687">
    <property type="entry name" value="M20_dimer"/>
    <property type="match status" value="1"/>
</dbReference>
<feature type="binding site" evidence="3">
    <location>
        <position position="97"/>
    </location>
    <ligand>
        <name>Zn(2+)</name>
        <dbReference type="ChEBI" id="CHEBI:29105"/>
        <label>2</label>
    </ligand>
</feature>
<evidence type="ECO:0000313" key="5">
    <source>
        <dbReference type="EMBL" id="NUU59067.1"/>
    </source>
</evidence>
<keyword evidence="3" id="KW-0862">Zinc</keyword>
<dbReference type="SUPFAM" id="SSF53187">
    <property type="entry name" value="Zn-dependent exopeptidases"/>
    <property type="match status" value="1"/>
</dbReference>
<dbReference type="InterPro" id="IPR010158">
    <property type="entry name" value="Amidase_Cbmase"/>
</dbReference>
<protein>
    <submittedName>
        <fullName evidence="5">Zn-dependent hydrolase</fullName>
    </submittedName>
</protein>
<reference evidence="5" key="1">
    <citation type="submission" date="2020-06" db="EMBL/GenBank/DDBJ databases">
        <title>Paenibacillus sp. nov., isolated from soil.</title>
        <authorList>
            <person name="Seo Y.L."/>
        </authorList>
    </citation>
    <scope>NUCLEOTIDE SEQUENCE [LARGE SCALE GENOMIC DNA]</scope>
    <source>
        <strain evidence="5">JW14</strain>
    </source>
</reference>
<keyword evidence="3" id="KW-0479">Metal-binding</keyword>
<organism evidence="5 6">
    <name type="scientific">Paenibacillus agri</name>
    <dbReference type="NCBI Taxonomy" id="2744309"/>
    <lineage>
        <taxon>Bacteria</taxon>
        <taxon>Bacillati</taxon>
        <taxon>Bacillota</taxon>
        <taxon>Bacilli</taxon>
        <taxon>Bacillales</taxon>
        <taxon>Paenibacillaceae</taxon>
        <taxon>Paenibacillus</taxon>
    </lineage>
</organism>
<comment type="similarity">
    <text evidence="1">Belongs to the peptidase M20 family.</text>
</comment>
<accession>A0A850EI57</accession>
<dbReference type="AlphaFoldDB" id="A0A850EI57"/>
<dbReference type="Gene3D" id="3.30.70.360">
    <property type="match status" value="1"/>
</dbReference>
<comment type="cofactor">
    <cofactor evidence="3">
        <name>Zn(2+)</name>
        <dbReference type="ChEBI" id="CHEBI:29105"/>
    </cofactor>
    <text evidence="3">Binds 2 Zn(2+) ions per subunit.</text>
</comment>
<dbReference type="Pfam" id="PF01546">
    <property type="entry name" value="Peptidase_M20"/>
    <property type="match status" value="1"/>
</dbReference>
<dbReference type="SUPFAM" id="SSF55031">
    <property type="entry name" value="Bacterial exopeptidase dimerisation domain"/>
    <property type="match status" value="1"/>
</dbReference>
<dbReference type="InterPro" id="IPR002933">
    <property type="entry name" value="Peptidase_M20"/>
</dbReference>
<sequence>MLNPLSVQINSERLWTSLEALGQIGADEQGGITRLSLTDEELTGRQFVMSLMADAGLEVRQDEAGNLIGVLAGEDPDAAVIATGSHIDTVIQGGRFDGALGVLAGIEVLRTIKEQGIRHARSLEVICFTDEEGVRFGAGYLGSRAMSGGWDDQWLELKDANGFSLKEVMENAGVSPGTVALASRSRQSIQAYVELHIEQGRVLEALGTSVGIATAIYGHCWLEVTVRGRADHAGTTPMKLRQDPLTATAAQLLAIEQIAVEHGGVATIGTLKLAPGAINVIPGEVVYSVDLRHEEAEKLLQMEIAIREALTGIVEEKSLSLSIIATDSAPPVRSSQMIMDTLAESCRINELPEHYMVCGAGHDAVAMNELTDIGLILVRSRDGISHHPLEWSSPEDCEAGANVLLHTLIKLSIESNK</sequence>
<feature type="binding site" evidence="3">
    <location>
        <position position="132"/>
    </location>
    <ligand>
        <name>Zn(2+)</name>
        <dbReference type="ChEBI" id="CHEBI:29105"/>
        <label>2</label>
    </ligand>
</feature>
<dbReference type="GO" id="GO:0016813">
    <property type="term" value="F:hydrolase activity, acting on carbon-nitrogen (but not peptide) bonds, in linear amidines"/>
    <property type="evidence" value="ECO:0007669"/>
    <property type="project" value="InterPro"/>
</dbReference>
<proteinExistence type="inferred from homology"/>
<dbReference type="Proteomes" id="UP000564806">
    <property type="component" value="Unassembled WGS sequence"/>
</dbReference>
<dbReference type="CDD" id="cd03884">
    <property type="entry name" value="M20_bAS"/>
    <property type="match status" value="1"/>
</dbReference>
<feature type="binding site" evidence="3">
    <location>
        <position position="386"/>
    </location>
    <ligand>
        <name>Zn(2+)</name>
        <dbReference type="ChEBI" id="CHEBI:29105"/>
        <label>2</label>
    </ligand>
</feature>
<dbReference type="GO" id="GO:0046872">
    <property type="term" value="F:metal ion binding"/>
    <property type="evidence" value="ECO:0007669"/>
    <property type="project" value="UniProtKB-KW"/>
</dbReference>
<dbReference type="PIRSF" id="PIRSF001235">
    <property type="entry name" value="Amidase_carbamoylase"/>
    <property type="match status" value="1"/>
</dbReference>
<feature type="binding site" evidence="3">
    <location>
        <position position="196"/>
    </location>
    <ligand>
        <name>Zn(2+)</name>
        <dbReference type="ChEBI" id="CHEBI:29105"/>
        <label>1</label>
    </ligand>
</feature>